<feature type="coiled-coil region" evidence="4">
    <location>
        <begin position="407"/>
        <end position="434"/>
    </location>
</feature>
<keyword evidence="6" id="KW-0418">Kinase</keyword>
<evidence type="ECO:0000256" key="2">
    <source>
        <dbReference type="ARBA" id="ARBA00012438"/>
    </source>
</evidence>
<dbReference type="SMART" id="SM00387">
    <property type="entry name" value="HATPase_c"/>
    <property type="match status" value="1"/>
</dbReference>
<comment type="catalytic activity">
    <reaction evidence="1">
        <text>ATP + protein L-histidine = ADP + protein N-phospho-L-histidine.</text>
        <dbReference type="EC" id="2.7.13.3"/>
    </reaction>
</comment>
<keyword evidence="7" id="KW-1185">Reference proteome</keyword>
<dbReference type="GO" id="GO:0000155">
    <property type="term" value="F:phosphorelay sensor kinase activity"/>
    <property type="evidence" value="ECO:0007669"/>
    <property type="project" value="InterPro"/>
</dbReference>
<dbReference type="EC" id="2.7.13.3" evidence="2"/>
<dbReference type="PROSITE" id="PS50109">
    <property type="entry name" value="HIS_KIN"/>
    <property type="match status" value="1"/>
</dbReference>
<dbReference type="EMBL" id="FNUS01000001">
    <property type="protein sequence ID" value="SEF79454.1"/>
    <property type="molecule type" value="Genomic_DNA"/>
</dbReference>
<dbReference type="PANTHER" id="PTHR43065">
    <property type="entry name" value="SENSOR HISTIDINE KINASE"/>
    <property type="match status" value="1"/>
</dbReference>
<feature type="domain" description="Histidine kinase" evidence="5">
    <location>
        <begin position="446"/>
        <end position="683"/>
    </location>
</feature>
<protein>
    <recommendedName>
        <fullName evidence="2">histidine kinase</fullName>
        <ecNumber evidence="2">2.7.13.3</ecNumber>
    </recommendedName>
</protein>
<dbReference type="SUPFAM" id="SSF55874">
    <property type="entry name" value="ATPase domain of HSP90 chaperone/DNA topoisomerase II/histidine kinase"/>
    <property type="match status" value="1"/>
</dbReference>
<dbReference type="Gene3D" id="3.30.565.10">
    <property type="entry name" value="Histidine kinase-like ATPase, C-terminal domain"/>
    <property type="match status" value="1"/>
</dbReference>
<dbReference type="RefSeq" id="WP_233740480.1">
    <property type="nucleotide sequence ID" value="NZ_FNUS01000001.1"/>
</dbReference>
<dbReference type="PRINTS" id="PR00344">
    <property type="entry name" value="BCTRLSENSOR"/>
</dbReference>
<keyword evidence="3" id="KW-0597">Phosphoprotein</keyword>
<dbReference type="InterPro" id="IPR005467">
    <property type="entry name" value="His_kinase_dom"/>
</dbReference>
<dbReference type="InterPro" id="IPR036890">
    <property type="entry name" value="HATPase_C_sf"/>
</dbReference>
<feature type="coiled-coil region" evidence="4">
    <location>
        <begin position="5"/>
        <end position="36"/>
    </location>
</feature>
<evidence type="ECO:0000313" key="7">
    <source>
        <dbReference type="Proteomes" id="UP000236738"/>
    </source>
</evidence>
<organism evidence="6 7">
    <name type="scientific">Halpernia humi</name>
    <dbReference type="NCBI Taxonomy" id="493375"/>
    <lineage>
        <taxon>Bacteria</taxon>
        <taxon>Pseudomonadati</taxon>
        <taxon>Bacteroidota</taxon>
        <taxon>Flavobacteriia</taxon>
        <taxon>Flavobacteriales</taxon>
        <taxon>Weeksellaceae</taxon>
        <taxon>Chryseobacterium group</taxon>
        <taxon>Halpernia</taxon>
    </lineage>
</organism>
<evidence type="ECO:0000256" key="4">
    <source>
        <dbReference type="SAM" id="Coils"/>
    </source>
</evidence>
<gene>
    <name evidence="6" type="ORF">SAMN05421847_0954</name>
</gene>
<reference evidence="7" key="1">
    <citation type="submission" date="2016-10" db="EMBL/GenBank/DDBJ databases">
        <authorList>
            <person name="Varghese N."/>
            <person name="Submissions S."/>
        </authorList>
    </citation>
    <scope>NUCLEOTIDE SEQUENCE [LARGE SCALE GENOMIC DNA]</scope>
    <source>
        <strain evidence="7">DSM 21580</strain>
    </source>
</reference>
<sequence length="683" mass="77992">MDATKDKFLDDLKRKNAQLENLLKECTAQLLEKNRELEIETSLEKVRSVALELKKSDELLDVVEVLYHQLFLLGFTNIRNSIIDIHTDEIGGFLDYDYSPEMGKTLTRMNYNDHPVLKKQVEQINASKDGFFEIILEGEDLQELKELRIKNGEEEDPRLNEIKQLTYNLYSFGEGEIGISSFGVLEEKQKILLKRFRNVFSFAYKRYSELKDSETRFREAQIEAALEKVRSKSMAMQKSEEFAETSMVVFTQLLHLGIKPTRLFIGIFKDGKSEVEAWATNENATKIGRKFTLNTKENETVQKMYDGWKEEKISININMQGQELQNYFNYISGKINIPLKSGLSQTRRIQTIAYFSQGVIGMASTEEQPEESIELLERFAAVFNLTYTRFNDLKISEAQSLKAQKDLVKIKQARKQAEESLLELQSTQKQLIQSEKMASLGELTAGIAHEIQNPLNFVNNFSEISVELLEEMREEIDAGNFEDAKELAQDIISNLEKITHHGKRADGIVKGMLQHSRSSSGIKEATDLNTICDEYLRLSYHGLRAKDKSFNAILNTDFDDTIGKVNLIPQDFGRVILNLLTNAFYAVNERKHLNEENYKPTVSIATKKEKDEIIIRISDNGNGIPEEIKAKIFQPFFTTKPTGKGTGLGLSMSYDIIKKGHNGELKVESKENEGTIFTILLPV</sequence>
<dbReference type="InterPro" id="IPR003661">
    <property type="entry name" value="HisK_dim/P_dom"/>
</dbReference>
<evidence type="ECO:0000313" key="6">
    <source>
        <dbReference type="EMBL" id="SEF79454.1"/>
    </source>
</evidence>
<dbReference type="InterPro" id="IPR003594">
    <property type="entry name" value="HATPase_dom"/>
</dbReference>
<evidence type="ECO:0000256" key="3">
    <source>
        <dbReference type="ARBA" id="ARBA00022553"/>
    </source>
</evidence>
<dbReference type="Proteomes" id="UP000236738">
    <property type="component" value="Unassembled WGS sequence"/>
</dbReference>
<name>A0A1H5UWW2_9FLAO</name>
<keyword evidence="6" id="KW-0808">Transferase</keyword>
<dbReference type="SUPFAM" id="SSF47384">
    <property type="entry name" value="Homodimeric domain of signal transducing histidine kinase"/>
    <property type="match status" value="1"/>
</dbReference>
<dbReference type="InterPro" id="IPR036097">
    <property type="entry name" value="HisK_dim/P_sf"/>
</dbReference>
<dbReference type="AlphaFoldDB" id="A0A1H5UWW2"/>
<dbReference type="CDD" id="cd00082">
    <property type="entry name" value="HisKA"/>
    <property type="match status" value="1"/>
</dbReference>
<dbReference type="Pfam" id="PF02518">
    <property type="entry name" value="HATPase_c"/>
    <property type="match status" value="1"/>
</dbReference>
<dbReference type="InterPro" id="IPR004358">
    <property type="entry name" value="Sig_transdc_His_kin-like_C"/>
</dbReference>
<evidence type="ECO:0000256" key="1">
    <source>
        <dbReference type="ARBA" id="ARBA00000085"/>
    </source>
</evidence>
<keyword evidence="4" id="KW-0175">Coiled coil</keyword>
<dbReference type="PANTHER" id="PTHR43065:SF42">
    <property type="entry name" value="TWO-COMPONENT SENSOR PPRA"/>
    <property type="match status" value="1"/>
</dbReference>
<dbReference type="Gene3D" id="1.10.287.130">
    <property type="match status" value="1"/>
</dbReference>
<evidence type="ECO:0000259" key="5">
    <source>
        <dbReference type="PROSITE" id="PS50109"/>
    </source>
</evidence>
<proteinExistence type="predicted"/>
<accession>A0A1H5UWW2</accession>